<dbReference type="Proteomes" id="UP000005512">
    <property type="component" value="Unassembled WGS sequence"/>
</dbReference>
<sequence>MNNILQVKLVALSFLIEISSICVFFSLKLMQNKLIIFNHIH</sequence>
<evidence type="ECO:0000313" key="2">
    <source>
        <dbReference type="EMBL" id="EFB72322.1"/>
    </source>
</evidence>
<keyword evidence="3" id="KW-1185">Reference proteome</keyword>
<dbReference type="STRING" id="500637.PROVRUST_06391"/>
<reference evidence="2" key="1">
    <citation type="submission" date="2009-12" db="EMBL/GenBank/DDBJ databases">
        <authorList>
            <person name="Weinstock G."/>
            <person name="Sodergren E."/>
            <person name="Clifton S."/>
            <person name="Fulton L."/>
            <person name="Fulton B."/>
            <person name="Courtney L."/>
            <person name="Fronick C."/>
            <person name="Harrison M."/>
            <person name="Strong C."/>
            <person name="Farmer C."/>
            <person name="Delahaunty K."/>
            <person name="Markovic C."/>
            <person name="Hall O."/>
            <person name="Minx P."/>
            <person name="Tomlinson C."/>
            <person name="Mitreva M."/>
            <person name="Nelson J."/>
            <person name="Hou S."/>
            <person name="Wollam A."/>
            <person name="Pepin K.H."/>
            <person name="Johnson M."/>
            <person name="Bhonagiri V."/>
            <person name="Nash W.E."/>
            <person name="Warren W."/>
            <person name="Chinwalla A."/>
            <person name="Mardis E.R."/>
            <person name="Wilson R.K."/>
        </authorList>
    </citation>
    <scope>NUCLEOTIDE SEQUENCE [LARGE SCALE GENOMIC DNA]</scope>
    <source>
        <strain evidence="2">DSM 4541</strain>
    </source>
</reference>
<dbReference type="HOGENOM" id="CLU_3275158_0_0_6"/>
<evidence type="ECO:0000256" key="1">
    <source>
        <dbReference type="SAM" id="Phobius"/>
    </source>
</evidence>
<comment type="caution">
    <text evidence="2">The sequence shown here is derived from an EMBL/GenBank/DDBJ whole genome shotgun (WGS) entry which is preliminary data.</text>
</comment>
<accession>D1P2G7</accession>
<name>D1P2G7_9GAMM</name>
<proteinExistence type="predicted"/>
<keyword evidence="1" id="KW-1133">Transmembrane helix</keyword>
<protein>
    <submittedName>
        <fullName evidence="2">Uncharacterized protein</fullName>
    </submittedName>
</protein>
<keyword evidence="1" id="KW-0472">Membrane</keyword>
<dbReference type="AlphaFoldDB" id="D1P2G7"/>
<keyword evidence="1" id="KW-0812">Transmembrane</keyword>
<evidence type="ECO:0000313" key="3">
    <source>
        <dbReference type="Proteomes" id="UP000005512"/>
    </source>
</evidence>
<organism evidence="2 3">
    <name type="scientific">Providencia rustigianii DSM 4541</name>
    <dbReference type="NCBI Taxonomy" id="500637"/>
    <lineage>
        <taxon>Bacteria</taxon>
        <taxon>Pseudomonadati</taxon>
        <taxon>Pseudomonadota</taxon>
        <taxon>Gammaproteobacteria</taxon>
        <taxon>Enterobacterales</taxon>
        <taxon>Morganellaceae</taxon>
        <taxon>Providencia</taxon>
    </lineage>
</organism>
<dbReference type="EMBL" id="ABXV02000023">
    <property type="protein sequence ID" value="EFB72322.1"/>
    <property type="molecule type" value="Genomic_DNA"/>
</dbReference>
<feature type="transmembrane region" description="Helical" evidence="1">
    <location>
        <begin position="6"/>
        <end position="27"/>
    </location>
</feature>
<gene>
    <name evidence="2" type="ORF">PROVRUST_06391</name>
</gene>